<dbReference type="NCBIfam" id="TIGR00638">
    <property type="entry name" value="Mop"/>
    <property type="match status" value="1"/>
</dbReference>
<accession>A0A1V2HA79</accession>
<dbReference type="InterPro" id="IPR004606">
    <property type="entry name" value="Mop_domain"/>
</dbReference>
<dbReference type="Pfam" id="PF03459">
    <property type="entry name" value="TOBE"/>
    <property type="match status" value="1"/>
</dbReference>
<feature type="domain" description="Mop" evidence="3">
    <location>
        <begin position="2"/>
        <end position="68"/>
    </location>
</feature>
<name>A0A1V2HA79_9PROT</name>
<dbReference type="EMBL" id="MLCO01000005">
    <property type="protein sequence ID" value="ONG58973.1"/>
    <property type="molecule type" value="Genomic_DNA"/>
</dbReference>
<dbReference type="RefSeq" id="WP_076955433.1">
    <property type="nucleotide sequence ID" value="NZ_MLCO01000005.1"/>
</dbReference>
<reference evidence="4 5" key="1">
    <citation type="submission" date="2016-10" db="EMBL/GenBank/DDBJ databases">
        <title>Draft Genome sequence of Roseomonas sp. strain M3.</title>
        <authorList>
            <person name="Subhash Y."/>
            <person name="Lee S."/>
        </authorList>
    </citation>
    <scope>NUCLEOTIDE SEQUENCE [LARGE SCALE GENOMIC DNA]</scope>
    <source>
        <strain evidence="4 5">M3</strain>
    </source>
</reference>
<dbReference type="Gene3D" id="2.40.50.100">
    <property type="match status" value="1"/>
</dbReference>
<evidence type="ECO:0000256" key="1">
    <source>
        <dbReference type="ARBA" id="ARBA00022505"/>
    </source>
</evidence>
<evidence type="ECO:0000256" key="2">
    <source>
        <dbReference type="PROSITE-ProRule" id="PRU01213"/>
    </source>
</evidence>
<evidence type="ECO:0000259" key="3">
    <source>
        <dbReference type="PROSITE" id="PS51866"/>
    </source>
</evidence>
<dbReference type="PROSITE" id="PS51866">
    <property type="entry name" value="MOP"/>
    <property type="match status" value="1"/>
</dbReference>
<dbReference type="AlphaFoldDB" id="A0A1V2HA79"/>
<evidence type="ECO:0000313" key="5">
    <source>
        <dbReference type="Proteomes" id="UP000188879"/>
    </source>
</evidence>
<keyword evidence="1 2" id="KW-0500">Molybdenum</keyword>
<organism evidence="4 5">
    <name type="scientific">Teichococcus deserti</name>
    <dbReference type="NCBI Taxonomy" id="1817963"/>
    <lineage>
        <taxon>Bacteria</taxon>
        <taxon>Pseudomonadati</taxon>
        <taxon>Pseudomonadota</taxon>
        <taxon>Alphaproteobacteria</taxon>
        <taxon>Acetobacterales</taxon>
        <taxon>Roseomonadaceae</taxon>
        <taxon>Roseomonas</taxon>
    </lineage>
</organism>
<dbReference type="OrthoDB" id="122515at2"/>
<sequence>MKLSARNVLPGKVLEVRKGATTAQVKLQLDGGAIVTAAITNEAVDELALAPGDVASAIVKASDVIIGKA</sequence>
<protein>
    <submittedName>
        <fullName evidence="4">Transporter</fullName>
    </submittedName>
</protein>
<comment type="caution">
    <text evidence="4">The sequence shown here is derived from an EMBL/GenBank/DDBJ whole genome shotgun (WGS) entry which is preliminary data.</text>
</comment>
<gene>
    <name evidence="4" type="ORF">BKE38_00590</name>
</gene>
<keyword evidence="5" id="KW-1185">Reference proteome</keyword>
<proteinExistence type="predicted"/>
<evidence type="ECO:0000313" key="4">
    <source>
        <dbReference type="EMBL" id="ONG58973.1"/>
    </source>
</evidence>
<dbReference type="InterPro" id="IPR008995">
    <property type="entry name" value="Mo/tungstate-bd_C_term_dom"/>
</dbReference>
<dbReference type="SUPFAM" id="SSF50331">
    <property type="entry name" value="MOP-like"/>
    <property type="match status" value="1"/>
</dbReference>
<dbReference type="GO" id="GO:0015689">
    <property type="term" value="P:molybdate ion transport"/>
    <property type="evidence" value="ECO:0007669"/>
    <property type="project" value="InterPro"/>
</dbReference>
<dbReference type="InterPro" id="IPR005116">
    <property type="entry name" value="Transp-assoc_OB_typ1"/>
</dbReference>
<dbReference type="Proteomes" id="UP000188879">
    <property type="component" value="Unassembled WGS sequence"/>
</dbReference>